<dbReference type="Pfam" id="PF08141">
    <property type="entry name" value="SspH"/>
    <property type="match status" value="1"/>
</dbReference>
<comment type="subcellular location">
    <subcellularLocation>
        <location evidence="1">Spore core</location>
    </subcellularLocation>
</comment>
<evidence type="ECO:0000256" key="3">
    <source>
        <dbReference type="ARBA" id="ARBA00022969"/>
    </source>
</evidence>
<organism evidence="4 5">
    <name type="scientific">Paenibacillus alvei</name>
    <name type="common">Bacillus alvei</name>
    <dbReference type="NCBI Taxonomy" id="44250"/>
    <lineage>
        <taxon>Bacteria</taxon>
        <taxon>Bacillati</taxon>
        <taxon>Bacillota</taxon>
        <taxon>Bacilli</taxon>
        <taxon>Bacillales</taxon>
        <taxon>Paenibacillaceae</taxon>
        <taxon>Paenibacillus</taxon>
    </lineage>
</organism>
<evidence type="ECO:0000256" key="1">
    <source>
        <dbReference type="ARBA" id="ARBA00004288"/>
    </source>
</evidence>
<keyword evidence="3" id="KW-0749">Sporulation</keyword>
<evidence type="ECO:0000256" key="2">
    <source>
        <dbReference type="ARBA" id="ARBA00006573"/>
    </source>
</evidence>
<evidence type="ECO:0000313" key="5">
    <source>
        <dbReference type="Proteomes" id="UP000552038"/>
    </source>
</evidence>
<accession>A0AAP7A2M9</accession>
<comment type="similarity">
    <text evidence="2">Belongs to the SspH family.</text>
</comment>
<evidence type="ECO:0000313" key="4">
    <source>
        <dbReference type="EMBL" id="NOJ73220.1"/>
    </source>
</evidence>
<sequence>MNAQRARQIANSPKLANVTYNGRQIYIQHVDADNQTARVFPIDAPEEEQNVPLSQLIEHLG</sequence>
<comment type="caution">
    <text evidence="4">The sequence shown here is derived from an EMBL/GenBank/DDBJ whole genome shotgun (WGS) entry which is preliminary data.</text>
</comment>
<dbReference type="GO" id="GO:0042601">
    <property type="term" value="C:endospore-forming forespore"/>
    <property type="evidence" value="ECO:0007669"/>
    <property type="project" value="InterPro"/>
</dbReference>
<proteinExistence type="inferred from homology"/>
<dbReference type="InterPro" id="IPR012610">
    <property type="entry name" value="SASP_SspH"/>
</dbReference>
<dbReference type="NCBIfam" id="NF002867">
    <property type="entry name" value="PRK03174.1"/>
    <property type="match status" value="1"/>
</dbReference>
<dbReference type="GO" id="GO:0030435">
    <property type="term" value="P:sporulation resulting in formation of a cellular spore"/>
    <property type="evidence" value="ECO:0007669"/>
    <property type="project" value="UniProtKB-KW"/>
</dbReference>
<dbReference type="Proteomes" id="UP000552038">
    <property type="component" value="Unassembled WGS sequence"/>
</dbReference>
<protein>
    <submittedName>
        <fullName evidence="4">Small acid-soluble spore protein H</fullName>
    </submittedName>
</protein>
<reference evidence="4 5" key="1">
    <citation type="submission" date="2020-05" db="EMBL/GenBank/DDBJ databases">
        <title>Whole genome sequencing and identification of novel metabolites from Paenibacillus alvei strain JR949.</title>
        <authorList>
            <person name="Rajendhran J."/>
            <person name="Sree Pranav P."/>
            <person name="Mahalakshmi B."/>
            <person name="Karthikeyan R."/>
        </authorList>
    </citation>
    <scope>NUCLEOTIDE SEQUENCE [LARGE SCALE GENOMIC DNA]</scope>
    <source>
        <strain evidence="4 5">JR949</strain>
    </source>
</reference>
<dbReference type="RefSeq" id="WP_171418848.1">
    <property type="nucleotide sequence ID" value="NZ_JABFOR010000039.1"/>
</dbReference>
<dbReference type="EMBL" id="JABFOR010000039">
    <property type="protein sequence ID" value="NOJ73220.1"/>
    <property type="molecule type" value="Genomic_DNA"/>
</dbReference>
<dbReference type="NCBIfam" id="TIGR02861">
    <property type="entry name" value="SASP_H"/>
    <property type="match status" value="1"/>
</dbReference>
<dbReference type="HAMAP" id="MF_00667">
    <property type="entry name" value="SspH"/>
    <property type="match status" value="1"/>
</dbReference>
<gene>
    <name evidence="4" type="ORF">HMI46_22050</name>
</gene>
<name>A0AAP7A2M9_PAEAL</name>
<dbReference type="GO" id="GO:0030436">
    <property type="term" value="P:asexual sporulation"/>
    <property type="evidence" value="ECO:0007669"/>
    <property type="project" value="InterPro"/>
</dbReference>
<dbReference type="AlphaFoldDB" id="A0AAP7A2M9"/>